<accession>A0ABD3TV24</accession>
<feature type="region of interest" description="Disordered" evidence="2">
    <location>
        <begin position="96"/>
        <end position="164"/>
    </location>
</feature>
<dbReference type="InterPro" id="IPR013209">
    <property type="entry name" value="LNS2"/>
</dbReference>
<name>A0ABD3TV24_9LAMI</name>
<comment type="caution">
    <text evidence="4">The sequence shown here is derived from an EMBL/GenBank/DDBJ whole genome shotgun (WGS) entry which is preliminary data.</text>
</comment>
<dbReference type="Pfam" id="PF08235">
    <property type="entry name" value="LNS2"/>
    <property type="match status" value="1"/>
</dbReference>
<dbReference type="InterPro" id="IPR026058">
    <property type="entry name" value="LIPIN"/>
</dbReference>
<dbReference type="Pfam" id="PF04571">
    <property type="entry name" value="Lipin_N"/>
    <property type="match status" value="1"/>
</dbReference>
<proteinExistence type="inferred from homology"/>
<dbReference type="EMBL" id="JBJXBP010000003">
    <property type="protein sequence ID" value="KAL3840391.1"/>
    <property type="molecule type" value="Genomic_DNA"/>
</dbReference>
<dbReference type="AlphaFoldDB" id="A0ABD3TV24"/>
<dbReference type="InterPro" id="IPR031315">
    <property type="entry name" value="LNS2/PITP"/>
</dbReference>
<dbReference type="PANTHER" id="PTHR12181">
    <property type="entry name" value="LIPIN"/>
    <property type="match status" value="1"/>
</dbReference>
<keyword evidence="5" id="KW-1185">Reference proteome</keyword>
<dbReference type="InterPro" id="IPR036412">
    <property type="entry name" value="HAD-like_sf"/>
</dbReference>
<protein>
    <recommendedName>
        <fullName evidence="3">LNS2/PITP domain-containing protein</fullName>
    </recommendedName>
</protein>
<dbReference type="PANTHER" id="PTHR12181:SF12">
    <property type="entry name" value="PHOSPHATIDATE PHOSPHATASE"/>
    <property type="match status" value="1"/>
</dbReference>
<gene>
    <name evidence="4" type="ORF">ACJIZ3_024982</name>
</gene>
<dbReference type="InterPro" id="IPR007651">
    <property type="entry name" value="Lipin_N"/>
</dbReference>
<evidence type="ECO:0000313" key="4">
    <source>
        <dbReference type="EMBL" id="KAL3840391.1"/>
    </source>
</evidence>
<feature type="domain" description="LNS2/PITP" evidence="3">
    <location>
        <begin position="659"/>
        <end position="815"/>
    </location>
</feature>
<dbReference type="PROSITE" id="PS00018">
    <property type="entry name" value="EF_HAND_1"/>
    <property type="match status" value="1"/>
</dbReference>
<reference evidence="4 5" key="1">
    <citation type="submission" date="2024-12" db="EMBL/GenBank/DDBJ databases">
        <title>The unique morphological basis and parallel evolutionary history of personate flowers in Penstemon.</title>
        <authorList>
            <person name="Depatie T.H."/>
            <person name="Wessinger C.A."/>
        </authorList>
    </citation>
    <scope>NUCLEOTIDE SEQUENCE [LARGE SCALE GENOMIC DNA]</scope>
    <source>
        <strain evidence="4">WTNN_2</strain>
        <tissue evidence="4">Leaf</tissue>
    </source>
</reference>
<evidence type="ECO:0000256" key="1">
    <source>
        <dbReference type="ARBA" id="ARBA00005476"/>
    </source>
</evidence>
<dbReference type="Proteomes" id="UP001634393">
    <property type="component" value="Unassembled WGS sequence"/>
</dbReference>
<sequence>MQAVGRLGSYISRGVYTVSGPFHPFGGAVDIIVVLQPDGSYKSSPWYVRFGKFQGVLKSKEKLVSISVNGVEQDFHMHLDHKGEAYFLKEVDIEGGESTCSPPSSSGEDTEQSENVRPIKSKSCNYDAIPRTNSRRSQIMGVVFGRRKDGGNPTEGNASGVPRTESLDRAEMAADLLDLKWSTNLASPKSKKEKASVCYTENNAKVFDKNLKKVDCRVNNETGLVSQSSVEENGIEMKCLTTRNSIEIVEEGTKLSNSEPVLLTEKLSLDKEGYGLNSMALLSDVAKSDSQIQDLVEKQDGLSDASFSKEENTIDSIHRPNESSERVNSMTQLISEVKSEPERDVLIEQETLSIQEFIGNGDHITSAHEEKICTSEGTLYSASETIANGYYSQTVCLLPSDDSINEVESQNLVTVSTSVDPLDDSQISRSNCVNPCMPSSEISKEELLLFGEMDDFDTSEAKQVELIHAEDEGRKEVNSSFSVRVINDYINDTNLPKRRLRTTASDGDINTTGHVQSKEFRRSVRSLPNMSPISNNSDARDLGHSFDPLSSENNDQLPCMQSMSENIKIITESEEVVGTENGNATEIPKSTSDMEGVKNDKKENVNKKNVRTLIPTSDQLRSLNLKEGKNVVVFTFSTAMLGKQQVDARIYLWRWDTRIVISDVDGTITRSDLLGQVMPLVGMDWSQTGVAHLFSAIKENGYQFLFLSARAISQAFHTRQFLFNIKQDGKALPDGPVVISPDGLFPSLFREVVRRAPHEFKIACLEDIKVLFPVDANPFYAGFGNRDTDEFSYLKVGIPRNKIFIINPKGEIVVNRRVDTKSYVSLHGLVHGMFPPMSSSEQEDFNSWNYWKLPPPSIDD</sequence>
<dbReference type="SUPFAM" id="SSF56784">
    <property type="entry name" value="HAD-like"/>
    <property type="match status" value="1"/>
</dbReference>
<dbReference type="InterPro" id="IPR018247">
    <property type="entry name" value="EF_Hand_1_Ca_BS"/>
</dbReference>
<evidence type="ECO:0000313" key="5">
    <source>
        <dbReference type="Proteomes" id="UP001634393"/>
    </source>
</evidence>
<evidence type="ECO:0000256" key="2">
    <source>
        <dbReference type="SAM" id="MobiDB-lite"/>
    </source>
</evidence>
<evidence type="ECO:0000259" key="3">
    <source>
        <dbReference type="SMART" id="SM00775"/>
    </source>
</evidence>
<organism evidence="4 5">
    <name type="scientific">Penstemon smallii</name>
    <dbReference type="NCBI Taxonomy" id="265156"/>
    <lineage>
        <taxon>Eukaryota</taxon>
        <taxon>Viridiplantae</taxon>
        <taxon>Streptophyta</taxon>
        <taxon>Embryophyta</taxon>
        <taxon>Tracheophyta</taxon>
        <taxon>Spermatophyta</taxon>
        <taxon>Magnoliopsida</taxon>
        <taxon>eudicotyledons</taxon>
        <taxon>Gunneridae</taxon>
        <taxon>Pentapetalae</taxon>
        <taxon>asterids</taxon>
        <taxon>lamiids</taxon>
        <taxon>Lamiales</taxon>
        <taxon>Plantaginaceae</taxon>
        <taxon>Cheloneae</taxon>
        <taxon>Penstemon</taxon>
    </lineage>
</organism>
<comment type="similarity">
    <text evidence="1">Belongs to the lipin family.</text>
</comment>
<feature type="compositionally biased region" description="Polar residues" evidence="2">
    <location>
        <begin position="98"/>
        <end position="107"/>
    </location>
</feature>
<dbReference type="SMART" id="SM00775">
    <property type="entry name" value="LNS2"/>
    <property type="match status" value="1"/>
</dbReference>